<keyword evidence="5 7" id="KW-1133">Transmembrane helix</keyword>
<comment type="similarity">
    <text evidence="2">Belongs to the UPF0324 family.</text>
</comment>
<feature type="transmembrane region" description="Helical" evidence="7">
    <location>
        <begin position="74"/>
        <end position="94"/>
    </location>
</feature>
<evidence type="ECO:0000256" key="6">
    <source>
        <dbReference type="ARBA" id="ARBA00023136"/>
    </source>
</evidence>
<dbReference type="STRING" id="697281.Mahau_2710"/>
<dbReference type="KEGG" id="mas:Mahau_2710"/>
<dbReference type="RefSeq" id="WP_013782269.1">
    <property type="nucleotide sequence ID" value="NC_015520.1"/>
</dbReference>
<feature type="transmembrane region" description="Helical" evidence="7">
    <location>
        <begin position="227"/>
        <end position="244"/>
    </location>
</feature>
<dbReference type="eggNOG" id="COG2855">
    <property type="taxonomic scope" value="Bacteria"/>
</dbReference>
<reference evidence="8 9" key="2">
    <citation type="journal article" date="2011" name="Stand. Genomic Sci.">
        <title>Complete genome sequence of Mahella australiensis type strain (50-1 BON).</title>
        <authorList>
            <person name="Sikorski J."/>
            <person name="Teshima H."/>
            <person name="Nolan M."/>
            <person name="Lucas S."/>
            <person name="Hammon N."/>
            <person name="Deshpande S."/>
            <person name="Cheng J.F."/>
            <person name="Pitluck S."/>
            <person name="Liolios K."/>
            <person name="Pagani I."/>
            <person name="Ivanova N."/>
            <person name="Huntemann M."/>
            <person name="Mavromatis K."/>
            <person name="Ovchinikova G."/>
            <person name="Pati A."/>
            <person name="Tapia R."/>
            <person name="Han C."/>
            <person name="Goodwin L."/>
            <person name="Chen A."/>
            <person name="Palaniappan K."/>
            <person name="Land M."/>
            <person name="Hauser L."/>
            <person name="Ngatchou-Djao O.D."/>
            <person name="Rohde M."/>
            <person name="Pukall R."/>
            <person name="Spring S."/>
            <person name="Abt B."/>
            <person name="Goker M."/>
            <person name="Detter J.C."/>
            <person name="Woyke T."/>
            <person name="Bristow J."/>
            <person name="Markowitz V."/>
            <person name="Hugenholtz P."/>
            <person name="Eisen J.A."/>
            <person name="Kyrpides N.C."/>
            <person name="Klenk H.P."/>
            <person name="Lapidus A."/>
        </authorList>
    </citation>
    <scope>NUCLEOTIDE SEQUENCE [LARGE SCALE GENOMIC DNA]</scope>
    <source>
        <strain evidence="9">DSM 15567 / CIP 107919 / 50-1 BON</strain>
    </source>
</reference>
<dbReference type="Pfam" id="PF03601">
    <property type="entry name" value="Cons_hypoth698"/>
    <property type="match status" value="1"/>
</dbReference>
<evidence type="ECO:0000256" key="5">
    <source>
        <dbReference type="ARBA" id="ARBA00022989"/>
    </source>
</evidence>
<keyword evidence="4 7" id="KW-0812">Transmembrane</keyword>
<dbReference type="GO" id="GO:0005886">
    <property type="term" value="C:plasma membrane"/>
    <property type="evidence" value="ECO:0007669"/>
    <property type="project" value="UniProtKB-SubCell"/>
</dbReference>
<dbReference type="EMBL" id="CP002360">
    <property type="protein sequence ID" value="AEE97846.1"/>
    <property type="molecule type" value="Genomic_DNA"/>
</dbReference>
<evidence type="ECO:0000256" key="3">
    <source>
        <dbReference type="ARBA" id="ARBA00022475"/>
    </source>
</evidence>
<dbReference type="PANTHER" id="PTHR30106:SF1">
    <property type="entry name" value="UPF0324 MEMBRANE PROTEIN FN0533"/>
    <property type="match status" value="1"/>
</dbReference>
<feature type="transmembrane region" description="Helical" evidence="7">
    <location>
        <begin position="287"/>
        <end position="308"/>
    </location>
</feature>
<accession>F3ZZ64</accession>
<dbReference type="Proteomes" id="UP000008457">
    <property type="component" value="Chromosome"/>
</dbReference>
<evidence type="ECO:0000256" key="4">
    <source>
        <dbReference type="ARBA" id="ARBA00022692"/>
    </source>
</evidence>
<feature type="transmembrane region" description="Helical" evidence="7">
    <location>
        <begin position="100"/>
        <end position="119"/>
    </location>
</feature>
<comment type="subcellular location">
    <subcellularLocation>
        <location evidence="1">Cell membrane</location>
        <topology evidence="1">Multi-pass membrane protein</topology>
    </subcellularLocation>
</comment>
<evidence type="ECO:0000256" key="7">
    <source>
        <dbReference type="SAM" id="Phobius"/>
    </source>
</evidence>
<dbReference type="AlphaFoldDB" id="F3ZZ64"/>
<evidence type="ECO:0000256" key="2">
    <source>
        <dbReference type="ARBA" id="ARBA00007977"/>
    </source>
</evidence>
<feature type="transmembrane region" description="Helical" evidence="7">
    <location>
        <begin position="256"/>
        <end position="275"/>
    </location>
</feature>
<dbReference type="OrthoDB" id="9811391at2"/>
<evidence type="ECO:0000256" key="1">
    <source>
        <dbReference type="ARBA" id="ARBA00004651"/>
    </source>
</evidence>
<reference evidence="9" key="1">
    <citation type="submission" date="2010-11" db="EMBL/GenBank/DDBJ databases">
        <title>The complete genome of Mahella australiensis DSM 15567.</title>
        <authorList>
            <consortium name="US DOE Joint Genome Institute (JGI-PGF)"/>
            <person name="Lucas S."/>
            <person name="Copeland A."/>
            <person name="Lapidus A."/>
            <person name="Bruce D."/>
            <person name="Goodwin L."/>
            <person name="Pitluck S."/>
            <person name="Kyrpides N."/>
            <person name="Mavromatis K."/>
            <person name="Pagani I."/>
            <person name="Ivanova N."/>
            <person name="Teshima H."/>
            <person name="Brettin T."/>
            <person name="Detter J.C."/>
            <person name="Han C."/>
            <person name="Tapia R."/>
            <person name="Land M."/>
            <person name="Hauser L."/>
            <person name="Markowitz V."/>
            <person name="Cheng J.-F."/>
            <person name="Hugenholtz P."/>
            <person name="Woyke T."/>
            <person name="Wu D."/>
            <person name="Spring S."/>
            <person name="Pukall R."/>
            <person name="Steenblock K."/>
            <person name="Schneider S."/>
            <person name="Klenk H.-P."/>
            <person name="Eisen J.A."/>
        </authorList>
    </citation>
    <scope>NUCLEOTIDE SEQUENCE [LARGE SCALE GENOMIC DNA]</scope>
    <source>
        <strain evidence="9">DSM 15567 / CIP 107919 / 50-1 BON</strain>
    </source>
</reference>
<dbReference type="InterPro" id="IPR018383">
    <property type="entry name" value="UPF0324_pro"/>
</dbReference>
<organism evidence="8 9">
    <name type="scientific">Mahella australiensis (strain DSM 15567 / CIP 107919 / 50-1 BON)</name>
    <dbReference type="NCBI Taxonomy" id="697281"/>
    <lineage>
        <taxon>Bacteria</taxon>
        <taxon>Bacillati</taxon>
        <taxon>Bacillota</taxon>
        <taxon>Clostridia</taxon>
        <taxon>Thermoanaerobacterales</taxon>
        <taxon>Thermoanaerobacterales Family IV. Incertae Sedis</taxon>
        <taxon>Mahella</taxon>
    </lineage>
</organism>
<keyword evidence="9" id="KW-1185">Reference proteome</keyword>
<keyword evidence="6 7" id="KW-0472">Membrane</keyword>
<keyword evidence="3" id="KW-1003">Cell membrane</keyword>
<protein>
    <submittedName>
        <fullName evidence="8">Uncharacterized protein family UPF0324</fullName>
    </submittedName>
</protein>
<sequence>MSNSTNIKTNTHDGASKYIGMLPGILIVILIAIPSRFINSLYPPLSDVIVAIILGMVIGNAFKLPRMLIPGIRFSAKTVLKLGIILLGVSLNFFDVLKVGAASIWIIVACITLALLLTLYLGKRFHIPAKLAALIGVGTSICGTTAIVATAPAIDADEQDISFAVATITVFGILAIFIYPIVGDLLDLSQKTFGMWAGTAINETSQVVAAGFLYGEQAGEMATVVKLTRTIFLAPVMLIMAFSFRKSKGETASRNVNIVAAFPWFILGFLAMALLNTWGVFSTEWTGMIKTVSKFLIVMAMAGVGLNTDFKGIRAMGFKAFYLGLGAAIIMAATSLALIKLGGL</sequence>
<dbReference type="PANTHER" id="PTHR30106">
    <property type="entry name" value="INNER MEMBRANE PROTEIN YEIH-RELATED"/>
    <property type="match status" value="1"/>
</dbReference>
<feature type="transmembrane region" description="Helical" evidence="7">
    <location>
        <begin position="320"/>
        <end position="339"/>
    </location>
</feature>
<proteinExistence type="inferred from homology"/>
<feature type="transmembrane region" description="Helical" evidence="7">
    <location>
        <begin position="161"/>
        <end position="182"/>
    </location>
</feature>
<feature type="transmembrane region" description="Helical" evidence="7">
    <location>
        <begin position="131"/>
        <end position="149"/>
    </location>
</feature>
<feature type="transmembrane region" description="Helical" evidence="7">
    <location>
        <begin position="18"/>
        <end position="38"/>
    </location>
</feature>
<feature type="transmembrane region" description="Helical" evidence="7">
    <location>
        <begin position="44"/>
        <end position="62"/>
    </location>
</feature>
<evidence type="ECO:0000313" key="8">
    <source>
        <dbReference type="EMBL" id="AEE97846.1"/>
    </source>
</evidence>
<dbReference type="HOGENOM" id="CLU_033541_2_1_9"/>
<evidence type="ECO:0000313" key="9">
    <source>
        <dbReference type="Proteomes" id="UP000008457"/>
    </source>
</evidence>
<gene>
    <name evidence="8" type="ordered locus">Mahau_2710</name>
</gene>
<name>F3ZZ64_MAHA5</name>